<reference evidence="3 4" key="1">
    <citation type="journal article" date="2016" name="Nat. Commun.">
        <title>Thousands of microbial genomes shed light on interconnected biogeochemical processes in an aquifer system.</title>
        <authorList>
            <person name="Anantharaman K."/>
            <person name="Brown C.T."/>
            <person name="Hug L.A."/>
            <person name="Sharon I."/>
            <person name="Castelle C.J."/>
            <person name="Probst A.J."/>
            <person name="Thomas B.C."/>
            <person name="Singh A."/>
            <person name="Wilkins M.J."/>
            <person name="Karaoz U."/>
            <person name="Brodie E.L."/>
            <person name="Williams K.H."/>
            <person name="Hubbard S.S."/>
            <person name="Banfield J.F."/>
        </authorList>
    </citation>
    <scope>NUCLEOTIDE SEQUENCE [LARGE SCALE GENOMIC DNA]</scope>
</reference>
<dbReference type="Pfam" id="PF01541">
    <property type="entry name" value="GIY-YIG"/>
    <property type="match status" value="1"/>
</dbReference>
<dbReference type="InterPro" id="IPR000305">
    <property type="entry name" value="GIY-YIG_endonuc"/>
</dbReference>
<evidence type="ECO:0000313" key="3">
    <source>
        <dbReference type="EMBL" id="OGD34645.1"/>
    </source>
</evidence>
<evidence type="ECO:0000313" key="4">
    <source>
        <dbReference type="Proteomes" id="UP000176650"/>
    </source>
</evidence>
<evidence type="ECO:0000259" key="2">
    <source>
        <dbReference type="PROSITE" id="PS50164"/>
    </source>
</evidence>
<dbReference type="Proteomes" id="UP000176650">
    <property type="component" value="Unassembled WGS sequence"/>
</dbReference>
<protein>
    <recommendedName>
        <fullName evidence="2">GIY-YIG domain-containing protein</fullName>
    </recommendedName>
</protein>
<dbReference type="EMBL" id="MEYS01000001">
    <property type="protein sequence ID" value="OGD34645.1"/>
    <property type="molecule type" value="Genomic_DNA"/>
</dbReference>
<dbReference type="PROSITE" id="PS50164">
    <property type="entry name" value="GIY_YIG"/>
    <property type="match status" value="1"/>
</dbReference>
<comment type="similarity">
    <text evidence="1">Belongs to the UPF0213 family.</text>
</comment>
<dbReference type="InterPro" id="IPR050190">
    <property type="entry name" value="UPF0213_domain"/>
</dbReference>
<dbReference type="SUPFAM" id="SSF82771">
    <property type="entry name" value="GIY-YIG endonuclease"/>
    <property type="match status" value="1"/>
</dbReference>
<organism evidence="3 4">
    <name type="scientific">Candidatus Azambacteria bacterium RIFCSPLOWO2_01_FULL_46_25</name>
    <dbReference type="NCBI Taxonomy" id="1797298"/>
    <lineage>
        <taxon>Bacteria</taxon>
        <taxon>Candidatus Azamiibacteriota</taxon>
    </lineage>
</organism>
<dbReference type="PANTHER" id="PTHR34477">
    <property type="entry name" value="UPF0213 PROTEIN YHBQ"/>
    <property type="match status" value="1"/>
</dbReference>
<proteinExistence type="inferred from homology"/>
<dbReference type="InterPro" id="IPR035901">
    <property type="entry name" value="GIY-YIG_endonuc_sf"/>
</dbReference>
<name>A0A1F5BVL1_9BACT</name>
<dbReference type="STRING" id="1797298.A2988_04045"/>
<dbReference type="AlphaFoldDB" id="A0A1F5BVL1"/>
<dbReference type="PANTHER" id="PTHR34477:SF5">
    <property type="entry name" value="BSL5627 PROTEIN"/>
    <property type="match status" value="1"/>
</dbReference>
<comment type="caution">
    <text evidence="3">The sequence shown here is derived from an EMBL/GenBank/DDBJ whole genome shotgun (WGS) entry which is preliminary data.</text>
</comment>
<evidence type="ECO:0000256" key="1">
    <source>
        <dbReference type="ARBA" id="ARBA00007435"/>
    </source>
</evidence>
<gene>
    <name evidence="3" type="ORF">A2988_04045</name>
</gene>
<sequence>MSPTHNLRWYFVYFLRSQKNSSIYIGCTNDLKKRIREHNHSMSYHTKKYAPWELLYFEGFRDKKDAFMREKSLKLHAQGLRRLKERLRGTFA</sequence>
<accession>A0A1F5BVL1</accession>
<dbReference type="Gene3D" id="3.40.1440.10">
    <property type="entry name" value="GIY-YIG endonuclease"/>
    <property type="match status" value="1"/>
</dbReference>
<feature type="domain" description="GIY-YIG" evidence="2">
    <location>
        <begin position="8"/>
        <end position="86"/>
    </location>
</feature>
<dbReference type="CDD" id="cd10449">
    <property type="entry name" value="GIY-YIG_SLX1_like"/>
    <property type="match status" value="1"/>
</dbReference>